<dbReference type="EMBL" id="MU827325">
    <property type="protein sequence ID" value="KAJ7356092.1"/>
    <property type="molecule type" value="Genomic_DNA"/>
</dbReference>
<comment type="caution">
    <text evidence="1">The sequence shown here is derived from an EMBL/GenBank/DDBJ whole genome shotgun (WGS) entry which is preliminary data.</text>
</comment>
<name>A0A9X0CL18_9CNID</name>
<evidence type="ECO:0000313" key="2">
    <source>
        <dbReference type="Proteomes" id="UP001163046"/>
    </source>
</evidence>
<dbReference type="OrthoDB" id="10499029at2759"/>
<organism evidence="1 2">
    <name type="scientific">Desmophyllum pertusum</name>
    <dbReference type="NCBI Taxonomy" id="174260"/>
    <lineage>
        <taxon>Eukaryota</taxon>
        <taxon>Metazoa</taxon>
        <taxon>Cnidaria</taxon>
        <taxon>Anthozoa</taxon>
        <taxon>Hexacorallia</taxon>
        <taxon>Scleractinia</taxon>
        <taxon>Caryophylliina</taxon>
        <taxon>Caryophylliidae</taxon>
        <taxon>Desmophyllum</taxon>
    </lineage>
</organism>
<accession>A0A9X0CL18</accession>
<gene>
    <name evidence="1" type="ORF">OS493_027019</name>
</gene>
<evidence type="ECO:0000313" key="1">
    <source>
        <dbReference type="EMBL" id="KAJ7356092.1"/>
    </source>
</evidence>
<keyword evidence="2" id="KW-1185">Reference proteome</keyword>
<reference evidence="1" key="1">
    <citation type="submission" date="2023-01" db="EMBL/GenBank/DDBJ databases">
        <title>Genome assembly of the deep-sea coral Lophelia pertusa.</title>
        <authorList>
            <person name="Herrera S."/>
            <person name="Cordes E."/>
        </authorList>
    </citation>
    <scope>NUCLEOTIDE SEQUENCE</scope>
    <source>
        <strain evidence="1">USNM1676648</strain>
        <tissue evidence="1">Polyp</tissue>
    </source>
</reference>
<sequence>MTIEQVRITDGNATQVFYHDGCESFAPEIVLDVKFGFSNNITVQLNTRTSGRSIKIKFAILKKGLTSGMLVMISVRHATNAASDVEDDCVATFCFRVFSYNKYGCFR</sequence>
<dbReference type="AlphaFoldDB" id="A0A9X0CL18"/>
<proteinExistence type="predicted"/>
<dbReference type="Proteomes" id="UP001163046">
    <property type="component" value="Unassembled WGS sequence"/>
</dbReference>
<protein>
    <submittedName>
        <fullName evidence="1">Uncharacterized protein</fullName>
    </submittedName>
</protein>